<dbReference type="CDD" id="cd05401">
    <property type="entry name" value="NT_GlnE_GlnD_like"/>
    <property type="match status" value="2"/>
</dbReference>
<gene>
    <name evidence="9" type="ORF">LZ519_05765</name>
</gene>
<keyword evidence="4" id="KW-0067">ATP-binding</keyword>
<feature type="domain" description="Glutamate-ammonia ligase adenylyltransferase repeated" evidence="7">
    <location>
        <begin position="504"/>
        <end position="741"/>
    </location>
</feature>
<dbReference type="Gene3D" id="1.20.120.1510">
    <property type="match status" value="1"/>
</dbReference>
<evidence type="ECO:0000256" key="6">
    <source>
        <dbReference type="ARBA" id="ARBA00023268"/>
    </source>
</evidence>
<keyword evidence="5" id="KW-0460">Magnesium</keyword>
<feature type="domain" description="PII-uridylyltransferase/Glutamine-synthetase adenylyltransferase" evidence="8">
    <location>
        <begin position="767"/>
        <end position="889"/>
    </location>
</feature>
<dbReference type="Gene3D" id="3.30.460.10">
    <property type="entry name" value="Beta Polymerase, domain 2"/>
    <property type="match status" value="2"/>
</dbReference>
<evidence type="ECO:0000256" key="4">
    <source>
        <dbReference type="ARBA" id="ARBA00022840"/>
    </source>
</evidence>
<evidence type="ECO:0000256" key="1">
    <source>
        <dbReference type="ARBA" id="ARBA00022679"/>
    </source>
</evidence>
<feature type="domain" description="PII-uridylyltransferase/Glutamine-synthetase adenylyltransferase" evidence="8">
    <location>
        <begin position="261"/>
        <end position="381"/>
    </location>
</feature>
<evidence type="ECO:0000256" key="5">
    <source>
        <dbReference type="ARBA" id="ARBA00022842"/>
    </source>
</evidence>
<keyword evidence="10" id="KW-1185">Reference proteome</keyword>
<dbReference type="SUPFAM" id="SSF81593">
    <property type="entry name" value="Nucleotidyltransferase substrate binding subunit/domain"/>
    <property type="match status" value="2"/>
</dbReference>
<dbReference type="RefSeq" id="WP_249867759.1">
    <property type="nucleotide sequence ID" value="NZ_JAMGBC010000001.1"/>
</dbReference>
<evidence type="ECO:0000313" key="10">
    <source>
        <dbReference type="Proteomes" id="UP001165343"/>
    </source>
</evidence>
<accession>A0ABT0REX6</accession>
<dbReference type="Proteomes" id="UP001165343">
    <property type="component" value="Unassembled WGS sequence"/>
</dbReference>
<dbReference type="PANTHER" id="PTHR30621:SF0">
    <property type="entry name" value="BIFUNCTIONAL GLUTAMINE SYNTHETASE ADENYLYLTRANSFERASE_ADENYLYL-REMOVING ENZYME"/>
    <property type="match status" value="1"/>
</dbReference>
<keyword evidence="3" id="KW-0547">Nucleotide-binding</keyword>
<evidence type="ECO:0000256" key="2">
    <source>
        <dbReference type="ARBA" id="ARBA00022695"/>
    </source>
</evidence>
<proteinExistence type="predicted"/>
<evidence type="ECO:0000313" key="9">
    <source>
        <dbReference type="EMBL" id="MCL6678824.1"/>
    </source>
</evidence>
<dbReference type="InterPro" id="IPR013546">
    <property type="entry name" value="PII_UdlTrfase/GS_AdlTrfase"/>
</dbReference>
<evidence type="ECO:0000256" key="3">
    <source>
        <dbReference type="ARBA" id="ARBA00022741"/>
    </source>
</evidence>
<dbReference type="EC" id="2.7.7.89" evidence="9"/>
<evidence type="ECO:0000259" key="8">
    <source>
        <dbReference type="Pfam" id="PF08335"/>
    </source>
</evidence>
<dbReference type="Gene3D" id="1.20.120.330">
    <property type="entry name" value="Nucleotidyltransferases domain 2"/>
    <property type="match status" value="2"/>
</dbReference>
<dbReference type="InterPro" id="IPR023057">
    <property type="entry name" value="GlnE"/>
</dbReference>
<evidence type="ECO:0000259" key="7">
    <source>
        <dbReference type="Pfam" id="PF03710"/>
    </source>
</evidence>
<organism evidence="9 10">
    <name type="scientific">Sphingomonas anseongensis</name>
    <dbReference type="NCBI Taxonomy" id="2908207"/>
    <lineage>
        <taxon>Bacteria</taxon>
        <taxon>Pseudomonadati</taxon>
        <taxon>Pseudomonadota</taxon>
        <taxon>Alphaproteobacteria</taxon>
        <taxon>Sphingomonadales</taxon>
        <taxon>Sphingomonadaceae</taxon>
        <taxon>Sphingomonas</taxon>
    </lineage>
</organism>
<dbReference type="GO" id="GO:0047388">
    <property type="term" value="F:[glutamine synthetase]-adenylyl-L-tyrosine phosphorylase activity"/>
    <property type="evidence" value="ECO:0007669"/>
    <property type="project" value="UniProtKB-EC"/>
</dbReference>
<feature type="domain" description="Glutamate-ammonia ligase adenylyltransferase repeated" evidence="7">
    <location>
        <begin position="56"/>
        <end position="238"/>
    </location>
</feature>
<comment type="caution">
    <text evidence="9">The sequence shown here is derived from an EMBL/GenBank/DDBJ whole genome shotgun (WGS) entry which is preliminary data.</text>
</comment>
<dbReference type="NCBIfam" id="NF010706">
    <property type="entry name" value="PRK14108.1"/>
    <property type="match status" value="1"/>
</dbReference>
<dbReference type="InterPro" id="IPR005190">
    <property type="entry name" value="GlnE_rpt_dom"/>
</dbReference>
<dbReference type="Pfam" id="PF03710">
    <property type="entry name" value="GlnE"/>
    <property type="match status" value="2"/>
</dbReference>
<dbReference type="SUPFAM" id="SSF81301">
    <property type="entry name" value="Nucleotidyltransferase"/>
    <property type="match status" value="2"/>
</dbReference>
<protein>
    <submittedName>
        <fullName evidence="9">Bifunctional [glutamine synthetase] adenylyltransferase/[glutamine synthetase]-adenylyl-L-tyrosine phosphorylase</fullName>
        <ecNumber evidence="9">2.7.7.89</ecNumber>
    </submittedName>
</protein>
<keyword evidence="2 9" id="KW-0548">Nucleotidyltransferase</keyword>
<dbReference type="PANTHER" id="PTHR30621">
    <property type="entry name" value="GLUTAMINE SYNTHETASE ADENYLYLTRANSFERASE"/>
    <property type="match status" value="1"/>
</dbReference>
<dbReference type="Pfam" id="PF08335">
    <property type="entry name" value="GlnD_UR_UTase"/>
    <property type="match status" value="2"/>
</dbReference>
<reference evidence="9" key="1">
    <citation type="submission" date="2022-05" db="EMBL/GenBank/DDBJ databases">
        <authorList>
            <person name="Jo J.-H."/>
            <person name="Im W.-T."/>
        </authorList>
    </citation>
    <scope>NUCLEOTIDE SEQUENCE</scope>
    <source>
        <strain evidence="9">RG327</strain>
    </source>
</reference>
<dbReference type="NCBIfam" id="NF008292">
    <property type="entry name" value="PRK11072.1"/>
    <property type="match status" value="1"/>
</dbReference>
<dbReference type="EMBL" id="JAMGBC010000001">
    <property type="protein sequence ID" value="MCL6678824.1"/>
    <property type="molecule type" value="Genomic_DNA"/>
</dbReference>
<dbReference type="InterPro" id="IPR043519">
    <property type="entry name" value="NT_sf"/>
</dbReference>
<name>A0ABT0REX6_9SPHN</name>
<keyword evidence="6" id="KW-0511">Multifunctional enzyme</keyword>
<keyword evidence="1 9" id="KW-0808">Transferase</keyword>
<sequence length="895" mass="97684">MVSAKPSPDRLGAIQRANAHAPFLREASAARPDIVERFVTSGPEAAAAEAIETGGKTVDAELRRRRRALSLAVALGDLSGELSLREVTAFLSDFADAAIQRSVEAAMAELFPEEEPQGLSVIALGKLGSRELNFSSDVDLLLLFDPKTLPRRERDEPGDAAVRIGRRFVELLQKRTEDGFVERVDLRLRPSPEVTPIVLPVNAAISYYESAAVGWERAALIRARCCAGDREVGAAFLSAIEPFVWRRALDFGAIEEVRSISERIRDHYSDRQQFGRGFDLKRGRGGIREVEFYVHAQQLVHGGREPQLRPGATLDAIEVLQKAGHLEKKLGDDLAEAYRRLRTAEHRVQMVDDQQTHLLPPGEEGLTNVARLHGFQAGDELLDWLGPSVERVGAAFDELAGGNSARLPANPDALRSDLEKLGFPDAESAVRRVTEWRSGRPRSLRSAAAKQAFEAMLPALIEAIATSADPMRALNRLADVIERIPSGVNLYRLLEARPGLTTLVARILAHAPALSELLARRPALLDSLLDSSCFDPVPSASDFAAFLKEEIRGQPYEVAIDRARRTINDRRFALGVQLIDLREDPLTVGRGYARVAEGTLVALADATVAEFEEAHGKFPGAELVIIGLGRLGGEVLTNASDLDIIYLFTQPEAEQSVGPKPLGPANYFNRLANRVTAALSVPTPAGPLYDVDTRLRPQGSKGMLVVTVDAFADYQRSEAWTWEHMALARARPVYGSESARATVSALISEVLNLPADPAKVVADAVRMRSEIARHKAPSGPLDVKLSEGGLVDLEFAIHVLQLTRKIGLDPRLEVAVKQLADAELVEQNIISAQHLLTEMLVTLRLLAPETASPSEESCELMARACGSDSWADLLARHDEARQSVSKLWERVKGSA</sequence>